<dbReference type="AlphaFoldDB" id="A8QAG4"/>
<accession>A8QAG4</accession>
<dbReference type="EMBL" id="AAYY01000014">
    <property type="protein sequence ID" value="EDP42042.1"/>
    <property type="molecule type" value="Genomic_DNA"/>
</dbReference>
<keyword evidence="3" id="KW-1185">Reference proteome</keyword>
<dbReference type="VEuPathDB" id="FungiDB:MGL_3723"/>
<dbReference type="STRING" id="425265.A8QAG4"/>
<reference evidence="2 3" key="1">
    <citation type="journal article" date="2007" name="Proc. Natl. Acad. Sci. U.S.A.">
        <title>Dandruff-associated Malassezia genomes reveal convergent and divergent virulence traits shared with plant and human fungal pathogens.</title>
        <authorList>
            <person name="Xu J."/>
            <person name="Saunders C.W."/>
            <person name="Hu P."/>
            <person name="Grant R.A."/>
            <person name="Boekhout T."/>
            <person name="Kuramae E.E."/>
            <person name="Kronstad J.W."/>
            <person name="Deangelis Y.M."/>
            <person name="Reeder N.L."/>
            <person name="Johnstone K.R."/>
            <person name="Leland M."/>
            <person name="Fieno A.M."/>
            <person name="Begley W.M."/>
            <person name="Sun Y."/>
            <person name="Lacey M.P."/>
            <person name="Chaudhary T."/>
            <person name="Keough T."/>
            <person name="Chu L."/>
            <person name="Sears R."/>
            <person name="Yuan B."/>
            <person name="Dawson T.L.Jr."/>
        </authorList>
    </citation>
    <scope>NUCLEOTIDE SEQUENCE [LARGE SCALE GENOMIC DNA]</scope>
    <source>
        <strain evidence="3">ATCC MYA-4612 / CBS 7966</strain>
    </source>
</reference>
<sequence length="249" mass="27548">MEARLTRNQQYPDRPNEGEPLNVIISNTSSADILKPERFLIWATALGFGVSCLGQGDPQTIMYADLGYLNHHVKQGSASGMNGVLRWNYGSPDIGTCRESISGGNHIRWFRQRIGTTTSIFLTVSYEQSLANLHNLQRDGYNRGRDDVVRIATQENGIEWEGNVFNATVKWIEAGRLMNATSKNISHAEMANKDQPVVDGRVAVLYVNTVKRSDEEQRSVAARSLPAICSSSFLLTVSTVLVVASTFLL</sequence>
<evidence type="ECO:0000313" key="3">
    <source>
        <dbReference type="Proteomes" id="UP000008837"/>
    </source>
</evidence>
<organism evidence="2 3">
    <name type="scientific">Malassezia globosa (strain ATCC MYA-4612 / CBS 7966)</name>
    <name type="common">Dandruff-associated fungus</name>
    <dbReference type="NCBI Taxonomy" id="425265"/>
    <lineage>
        <taxon>Eukaryota</taxon>
        <taxon>Fungi</taxon>
        <taxon>Dikarya</taxon>
        <taxon>Basidiomycota</taxon>
        <taxon>Ustilaginomycotina</taxon>
        <taxon>Malasseziomycetes</taxon>
        <taxon>Malasseziales</taxon>
        <taxon>Malasseziaceae</taxon>
        <taxon>Malassezia</taxon>
    </lineage>
</organism>
<comment type="caution">
    <text evidence="2">The sequence shown here is derived from an EMBL/GenBank/DDBJ whole genome shotgun (WGS) entry which is preliminary data.</text>
</comment>
<protein>
    <submittedName>
        <fullName evidence="2">Uncharacterized protein</fullName>
    </submittedName>
</protein>
<dbReference type="Proteomes" id="UP000008837">
    <property type="component" value="Unassembled WGS sequence"/>
</dbReference>
<proteinExistence type="predicted"/>
<dbReference type="InParanoid" id="A8QAG4"/>
<gene>
    <name evidence="2" type="ORF">MGL_3723</name>
</gene>
<dbReference type="RefSeq" id="XP_001729256.1">
    <property type="nucleotide sequence ID" value="XM_001729204.1"/>
</dbReference>
<dbReference type="OMA" id="PQTIMYA"/>
<dbReference type="GeneID" id="5853562"/>
<feature type="compositionally biased region" description="Polar residues" evidence="1">
    <location>
        <begin position="1"/>
        <end position="11"/>
    </location>
</feature>
<evidence type="ECO:0000256" key="1">
    <source>
        <dbReference type="SAM" id="MobiDB-lite"/>
    </source>
</evidence>
<evidence type="ECO:0000313" key="2">
    <source>
        <dbReference type="EMBL" id="EDP42042.1"/>
    </source>
</evidence>
<dbReference type="OrthoDB" id="2310204at2759"/>
<dbReference type="KEGG" id="mgl:MGL_3723"/>
<feature type="region of interest" description="Disordered" evidence="1">
    <location>
        <begin position="1"/>
        <end position="20"/>
    </location>
</feature>
<name>A8QAG4_MALGO</name>